<comment type="caution">
    <text evidence="2">The sequence shown here is derived from an EMBL/GenBank/DDBJ whole genome shotgun (WGS) entry which is preliminary data.</text>
</comment>
<dbReference type="EMBL" id="JAQQWL010000011">
    <property type="protein sequence ID" value="KAK8050590.1"/>
    <property type="molecule type" value="Genomic_DNA"/>
</dbReference>
<gene>
    <name evidence="2" type="ORF">PG994_012320</name>
</gene>
<organism evidence="2 3">
    <name type="scientific">Apiospora phragmitis</name>
    <dbReference type="NCBI Taxonomy" id="2905665"/>
    <lineage>
        <taxon>Eukaryota</taxon>
        <taxon>Fungi</taxon>
        <taxon>Dikarya</taxon>
        <taxon>Ascomycota</taxon>
        <taxon>Pezizomycotina</taxon>
        <taxon>Sordariomycetes</taxon>
        <taxon>Xylariomycetidae</taxon>
        <taxon>Amphisphaeriales</taxon>
        <taxon>Apiosporaceae</taxon>
        <taxon>Apiospora</taxon>
    </lineage>
</organism>
<feature type="region of interest" description="Disordered" evidence="1">
    <location>
        <begin position="1"/>
        <end position="51"/>
    </location>
</feature>
<accession>A0ABR1TVA9</accession>
<feature type="compositionally biased region" description="Low complexity" evidence="1">
    <location>
        <begin position="149"/>
        <end position="159"/>
    </location>
</feature>
<proteinExistence type="predicted"/>
<feature type="compositionally biased region" description="Low complexity" evidence="1">
    <location>
        <begin position="1"/>
        <end position="24"/>
    </location>
</feature>
<evidence type="ECO:0000313" key="2">
    <source>
        <dbReference type="EMBL" id="KAK8050590.1"/>
    </source>
</evidence>
<dbReference type="RefSeq" id="XP_066712839.1">
    <property type="nucleotide sequence ID" value="XM_066863729.1"/>
</dbReference>
<feature type="region of interest" description="Disordered" evidence="1">
    <location>
        <begin position="329"/>
        <end position="354"/>
    </location>
</feature>
<evidence type="ECO:0000313" key="3">
    <source>
        <dbReference type="Proteomes" id="UP001480595"/>
    </source>
</evidence>
<evidence type="ECO:0000256" key="1">
    <source>
        <dbReference type="SAM" id="MobiDB-lite"/>
    </source>
</evidence>
<keyword evidence="3" id="KW-1185">Reference proteome</keyword>
<dbReference type="GeneID" id="92096792"/>
<name>A0ABR1TVA9_9PEZI</name>
<protein>
    <submittedName>
        <fullName evidence="2">Uncharacterized protein</fullName>
    </submittedName>
</protein>
<dbReference type="Proteomes" id="UP001480595">
    <property type="component" value="Unassembled WGS sequence"/>
</dbReference>
<reference evidence="2 3" key="1">
    <citation type="submission" date="2023-01" db="EMBL/GenBank/DDBJ databases">
        <title>Analysis of 21 Apiospora genomes using comparative genomics revels a genus with tremendous synthesis potential of carbohydrate active enzymes and secondary metabolites.</title>
        <authorList>
            <person name="Sorensen T."/>
        </authorList>
    </citation>
    <scope>NUCLEOTIDE SEQUENCE [LARGE SCALE GENOMIC DNA]</scope>
    <source>
        <strain evidence="2 3">CBS 135458</strain>
    </source>
</reference>
<feature type="region of interest" description="Disordered" evidence="1">
    <location>
        <begin position="144"/>
        <end position="195"/>
    </location>
</feature>
<sequence length="354" mass="39063">MSPGLVRSPSSDSSSVDTDPEVSSLHTGPEAPSLAVPSLNDDRILAPTPRVPPGFHRNASLVNAPGAVQAPHFWPFDAPMPRTNGNDIGFFHAANPRELRVIVQPPTHVLSNEKFNRPLVVLGPLHAAYYVVTVVDPRTGDTAELVQQHPSPSSSGPEHSGSDPDGRRPSQVRAHPRPLSVGVRPAPIPDGYDTDEEQNYYAADSEHPGRGYAVWTDLAIRDVGPGWKLWVRAMDNNGDPIGAIKTNSILVQRDDTFMPLPQPETFALDQMLWLQRMRRKYPDDATFETFKETFWYRCTHPDCLIGEVHTIMIGRSDADQLYRVEIDDEERVEEKGAAEDEKGEDNSVAEVGDG</sequence>